<dbReference type="RefSeq" id="WP_165706195.1">
    <property type="nucleotide sequence ID" value="NZ_BLXU01000009.1"/>
</dbReference>
<dbReference type="AlphaFoldDB" id="A0A6L2ZXW0"/>
<keyword evidence="1" id="KW-0732">Signal</keyword>
<evidence type="ECO:0000313" key="3">
    <source>
        <dbReference type="EMBL" id="WEA14865.1"/>
    </source>
</evidence>
<reference evidence="3" key="2">
    <citation type="submission" date="2023-02" db="EMBL/GenBank/DDBJ databases">
        <title>Comparative genomics and fermentation flavor characterization of five lactic acid bacteria reveal flavor biosynthesis metabolic pathways in fermented muskmelon puree.</title>
        <authorList>
            <person name="Yuan L."/>
            <person name="Li M."/>
            <person name="Xu X."/>
            <person name="Lao F."/>
            <person name="Wu J."/>
        </authorList>
    </citation>
    <scope>NUCLEOTIDE SEQUENCE</scope>
    <source>
        <strain evidence="3">Pa-2</strain>
    </source>
</reference>
<dbReference type="Proteomes" id="UP000504756">
    <property type="component" value="Unassembled WGS sequence"/>
</dbReference>
<evidence type="ECO:0000313" key="2">
    <source>
        <dbReference type="EMBL" id="GFO52337.1"/>
    </source>
</evidence>
<organism evidence="2 4">
    <name type="scientific">Lactococcus garvieae</name>
    <dbReference type="NCBI Taxonomy" id="1363"/>
    <lineage>
        <taxon>Bacteria</taxon>
        <taxon>Bacillati</taxon>
        <taxon>Bacillota</taxon>
        <taxon>Bacilli</taxon>
        <taxon>Lactobacillales</taxon>
        <taxon>Streptococcaceae</taxon>
        <taxon>Lactococcus</taxon>
    </lineage>
</organism>
<evidence type="ECO:0000313" key="4">
    <source>
        <dbReference type="Proteomes" id="UP000504756"/>
    </source>
</evidence>
<proteinExistence type="predicted"/>
<accession>A0A6L2ZXW0</accession>
<reference evidence="2 4" key="1">
    <citation type="submission" date="2020-06" db="EMBL/GenBank/DDBJ databases">
        <title>Draft genome sequence of Lactic acid bacteria from Okinawan-style tofu.</title>
        <authorList>
            <person name="Takara I."/>
            <person name="Ikematsu S."/>
        </authorList>
    </citation>
    <scope>NUCLEOTIDE SEQUENCE [LARGE SCALE GENOMIC DNA]</scope>
    <source>
        <strain evidence="4">lg38</strain>
        <strain evidence="2">Lg38</strain>
    </source>
</reference>
<dbReference type="Proteomes" id="UP001217324">
    <property type="component" value="Chromosome"/>
</dbReference>
<dbReference type="PROSITE" id="PS51257">
    <property type="entry name" value="PROKAR_LIPOPROTEIN"/>
    <property type="match status" value="1"/>
</dbReference>
<evidence type="ECO:0008006" key="5">
    <source>
        <dbReference type="Google" id="ProtNLM"/>
    </source>
</evidence>
<feature type="chain" id="PRO_5039413191" description="Bacterial Ig domain-containing protein" evidence="1">
    <location>
        <begin position="22"/>
        <end position="266"/>
    </location>
</feature>
<sequence>MKKTFLLGITAIAVLALTACSSSKTKEEDTKVSQSKVSQSSIAKPTLKLPKDVTVDKTGTATIEGTTLPNTDVRIGMGIIGDSTTSDEEGKFTLTYDLDEDSEDETIEVTASGDDDITKKVIVKQNPEIIKKKADEKKAEAAAKAAEAAAEAQKEADKKNPATYPALPYDEMARNGNKHKDEKLQITGKVIQAQDTDDGGAMLRVATSADGYDDIYMVQVNSDEWQNHRLLEDDVITIYGDVFGLYSYESTLGGKITVPALIAVFY</sequence>
<gene>
    <name evidence="2" type="ORF">ikelab_16120</name>
    <name evidence="3" type="ORF">PWF74_04985</name>
</gene>
<evidence type="ECO:0000256" key="1">
    <source>
        <dbReference type="SAM" id="SignalP"/>
    </source>
</evidence>
<dbReference type="EMBL" id="BLXU01000009">
    <property type="protein sequence ID" value="GFO52337.1"/>
    <property type="molecule type" value="Genomic_DNA"/>
</dbReference>
<feature type="signal peptide" evidence="1">
    <location>
        <begin position="1"/>
        <end position="21"/>
    </location>
</feature>
<dbReference type="EMBL" id="CP118627">
    <property type="protein sequence ID" value="WEA14865.1"/>
    <property type="molecule type" value="Genomic_DNA"/>
</dbReference>
<name>A0A6L2ZXW0_9LACT</name>
<protein>
    <recommendedName>
        <fullName evidence="5">Bacterial Ig domain-containing protein</fullName>
    </recommendedName>
</protein>